<dbReference type="AlphaFoldDB" id="A0A348HDR2"/>
<dbReference type="InterPro" id="IPR011108">
    <property type="entry name" value="RMMBL"/>
</dbReference>
<dbReference type="STRING" id="1123510.GCA_000620025_01029"/>
<evidence type="ECO:0000256" key="7">
    <source>
        <dbReference type="SAM" id="MobiDB-lite"/>
    </source>
</evidence>
<evidence type="ECO:0000259" key="8">
    <source>
        <dbReference type="SMART" id="SM00849"/>
    </source>
</evidence>
<dbReference type="GO" id="GO:0004527">
    <property type="term" value="F:exonuclease activity"/>
    <property type="evidence" value="ECO:0007669"/>
    <property type="project" value="UniProtKB-KW"/>
</dbReference>
<accession>A0A348HDR2</accession>
<evidence type="ECO:0000256" key="1">
    <source>
        <dbReference type="ARBA" id="ARBA00022722"/>
    </source>
</evidence>
<dbReference type="Gene3D" id="3.40.50.10710">
    <property type="entry name" value="Metallo-hydrolase/oxidoreductase"/>
    <property type="match status" value="1"/>
</dbReference>
<dbReference type="InterPro" id="IPR036866">
    <property type="entry name" value="RibonucZ/Hydroxyglut_hydro"/>
</dbReference>
<evidence type="ECO:0000256" key="5">
    <source>
        <dbReference type="ARBA" id="ARBA00022839"/>
    </source>
</evidence>
<organism evidence="9 10">
    <name type="scientific">Zymobacter palmae</name>
    <dbReference type="NCBI Taxonomy" id="33074"/>
    <lineage>
        <taxon>Bacteria</taxon>
        <taxon>Pseudomonadati</taxon>
        <taxon>Pseudomonadota</taxon>
        <taxon>Gammaproteobacteria</taxon>
        <taxon>Oceanospirillales</taxon>
        <taxon>Halomonadaceae</taxon>
        <taxon>Zymobacter group</taxon>
        <taxon>Zymobacter</taxon>
    </lineage>
</organism>
<evidence type="ECO:0000256" key="6">
    <source>
        <dbReference type="ARBA" id="ARBA00022884"/>
    </source>
</evidence>
<dbReference type="GO" id="GO:0003723">
    <property type="term" value="F:RNA binding"/>
    <property type="evidence" value="ECO:0007669"/>
    <property type="project" value="UniProtKB-KW"/>
</dbReference>
<proteinExistence type="predicted"/>
<keyword evidence="1" id="KW-0540">Nuclease</keyword>
<feature type="domain" description="Metallo-beta-lactamase" evidence="8">
    <location>
        <begin position="48"/>
        <end position="228"/>
    </location>
</feature>
<gene>
    <name evidence="9" type="ORF">ZBT109_0997</name>
</gene>
<keyword evidence="4" id="KW-0862">Zinc</keyword>
<dbReference type="Gene3D" id="3.60.15.10">
    <property type="entry name" value="Ribonuclease Z/Hydroxyacylglutathione hydrolase-like"/>
    <property type="match status" value="1"/>
</dbReference>
<keyword evidence="10" id="KW-1185">Reference proteome</keyword>
<evidence type="ECO:0000313" key="10">
    <source>
        <dbReference type="Proteomes" id="UP000267342"/>
    </source>
</evidence>
<dbReference type="InterPro" id="IPR042173">
    <property type="entry name" value="RNase_J_2"/>
</dbReference>
<evidence type="ECO:0000256" key="3">
    <source>
        <dbReference type="ARBA" id="ARBA00022801"/>
    </source>
</evidence>
<dbReference type="Proteomes" id="UP000267342">
    <property type="component" value="Chromosome"/>
</dbReference>
<feature type="region of interest" description="Disordered" evidence="7">
    <location>
        <begin position="1"/>
        <end position="26"/>
    </location>
</feature>
<keyword evidence="5" id="KW-0269">Exonuclease</keyword>
<dbReference type="SMART" id="SM00849">
    <property type="entry name" value="Lactamase_B"/>
    <property type="match status" value="1"/>
</dbReference>
<dbReference type="EMBL" id="AP018933">
    <property type="protein sequence ID" value="BBG29764.1"/>
    <property type="molecule type" value="Genomic_DNA"/>
</dbReference>
<dbReference type="PANTHER" id="PTHR43694:SF1">
    <property type="entry name" value="RIBONUCLEASE J"/>
    <property type="match status" value="1"/>
</dbReference>
<keyword evidence="3" id="KW-0378">Hydrolase</keyword>
<dbReference type="KEGG" id="zpl:ZBT109_0997"/>
<dbReference type="InterPro" id="IPR001279">
    <property type="entry name" value="Metallo-B-lactamas"/>
</dbReference>
<evidence type="ECO:0000256" key="4">
    <source>
        <dbReference type="ARBA" id="ARBA00022833"/>
    </source>
</evidence>
<evidence type="ECO:0000313" key="9">
    <source>
        <dbReference type="EMBL" id="BBG29764.1"/>
    </source>
</evidence>
<dbReference type="Pfam" id="PF22505">
    <property type="entry name" value="RNase_J_b_CASP"/>
    <property type="match status" value="1"/>
</dbReference>
<dbReference type="InterPro" id="IPR055132">
    <property type="entry name" value="RNase_J_b_CASP"/>
</dbReference>
<dbReference type="Pfam" id="PF00753">
    <property type="entry name" value="Lactamase_B"/>
    <property type="match status" value="1"/>
</dbReference>
<keyword evidence="2" id="KW-0479">Metal-binding</keyword>
<protein>
    <submittedName>
        <fullName evidence="9">Beta-lactamase-like protein</fullName>
    </submittedName>
</protein>
<name>A0A348HDR2_9GAMM</name>
<dbReference type="Pfam" id="PF07521">
    <property type="entry name" value="RMMBL"/>
    <property type="match status" value="1"/>
</dbReference>
<dbReference type="CDD" id="cd07714">
    <property type="entry name" value="RNaseJ_MBL-fold"/>
    <property type="match status" value="1"/>
</dbReference>
<keyword evidence="6" id="KW-0694">RNA-binding</keyword>
<reference evidence="9 10" key="1">
    <citation type="submission" date="2018-09" db="EMBL/GenBank/DDBJ databases">
        <title>Zymobacter palmae IAM14233 (=T109) whole genome analysis.</title>
        <authorList>
            <person name="Yanase H."/>
        </authorList>
    </citation>
    <scope>NUCLEOTIDE SEQUENCE [LARGE SCALE GENOMIC DNA]</scope>
    <source>
        <strain evidence="9 10">IAM14233</strain>
    </source>
</reference>
<dbReference type="GO" id="GO:0046872">
    <property type="term" value="F:metal ion binding"/>
    <property type="evidence" value="ECO:0007669"/>
    <property type="project" value="UniProtKB-KW"/>
</dbReference>
<dbReference type="SUPFAM" id="SSF56281">
    <property type="entry name" value="Metallo-hydrolase/oxidoreductase"/>
    <property type="match status" value="1"/>
</dbReference>
<evidence type="ECO:0000256" key="2">
    <source>
        <dbReference type="ARBA" id="ARBA00022723"/>
    </source>
</evidence>
<sequence>MLPEPAESGILEHPLPIDSTMNRPQVQIRPRQRPPLDILFLGGCGEIGMNLTLYGHASSWVAIDCGMALRKDLPGTPVQMPDIAPLVKEGITPDALVITHGHEDHIGAITWLWPHWGCAIWATPLVAAMLRYRFSERGLSTHAIKTFQPGEAFEAGEFTLRSLPVTHSIPESCALLLTTPAHRVLHTGDWKIDPAPLLGPASSEEVFRALAPISLVVGDSTNAMEPGHSISEAVVAETLKNTIAQCKGRVVVSCFASNLARIHAAAQAAQACGRRIAIAGRAMQRMIQIARVLGYLTDFPTPVPMKDVGYLPKEEVLVLATGSQGEPQAAVARMAQQRHRDLDLEPGDSVIFSSKIIPGNEEAIGAVCKALRLRDINVLDEQHIPTLHASGHPAQDELRTFYTWVEPQHLLPVHGTLEHQQAHLTLANAMGIQGEHCPVDGEWLQWNGQQIQLHKTLTLTPRLMEQQQAQRQGVRRRTRHALTVIVPLRSDLNGWQRVGRTVIDPPPGIELDEDGVLDWLDDRLADATERDIDDLRHRLLHALKHWLFDNGMAVGFVHLDLFDVTHA</sequence>
<dbReference type="PANTHER" id="PTHR43694">
    <property type="entry name" value="RIBONUCLEASE J"/>
    <property type="match status" value="1"/>
</dbReference>